<dbReference type="AlphaFoldDB" id="A0A2H3BNQ6"/>
<reference evidence="2" key="1">
    <citation type="journal article" date="2017" name="Nat. Ecol. Evol.">
        <title>Genome expansion and lineage-specific genetic innovations in the forest pathogenic fungi Armillaria.</title>
        <authorList>
            <person name="Sipos G."/>
            <person name="Prasanna A.N."/>
            <person name="Walter M.C."/>
            <person name="O'Connor E."/>
            <person name="Balint B."/>
            <person name="Krizsan K."/>
            <person name="Kiss B."/>
            <person name="Hess J."/>
            <person name="Varga T."/>
            <person name="Slot J."/>
            <person name="Riley R."/>
            <person name="Boka B."/>
            <person name="Rigling D."/>
            <person name="Barry K."/>
            <person name="Lee J."/>
            <person name="Mihaltcheva S."/>
            <person name="LaButti K."/>
            <person name="Lipzen A."/>
            <person name="Waldron R."/>
            <person name="Moloney N.M."/>
            <person name="Sperisen C."/>
            <person name="Kredics L."/>
            <person name="Vagvoelgyi C."/>
            <person name="Patrignani A."/>
            <person name="Fitzpatrick D."/>
            <person name="Nagy I."/>
            <person name="Doyle S."/>
            <person name="Anderson J.B."/>
            <person name="Grigoriev I.V."/>
            <person name="Gueldener U."/>
            <person name="Muensterkoetter M."/>
            <person name="Nagy L.G."/>
        </authorList>
    </citation>
    <scope>NUCLEOTIDE SEQUENCE [LARGE SCALE GENOMIC DNA]</scope>
    <source>
        <strain evidence="2">28-4</strain>
    </source>
</reference>
<keyword evidence="2" id="KW-1185">Reference proteome</keyword>
<dbReference type="EMBL" id="KZ293445">
    <property type="protein sequence ID" value="PBK65503.1"/>
    <property type="molecule type" value="Genomic_DNA"/>
</dbReference>
<dbReference type="Proteomes" id="UP000218334">
    <property type="component" value="Unassembled WGS sequence"/>
</dbReference>
<proteinExistence type="predicted"/>
<name>A0A2H3BNQ6_9AGAR</name>
<evidence type="ECO:0008006" key="3">
    <source>
        <dbReference type="Google" id="ProtNLM"/>
    </source>
</evidence>
<sequence>MQSGGASCHGPYLTLGCRPDDLCTIHRSKVSCIIYDLARYALRPVKAKGQENGTPRMSMMVERPRPISHVWMDEKDRTTVWTPINRHEWPVPIPKDVHLNLIRIEMLNLGLEYTWLDILC</sequence>
<organism evidence="1 2">
    <name type="scientific">Armillaria solidipes</name>
    <dbReference type="NCBI Taxonomy" id="1076256"/>
    <lineage>
        <taxon>Eukaryota</taxon>
        <taxon>Fungi</taxon>
        <taxon>Dikarya</taxon>
        <taxon>Basidiomycota</taxon>
        <taxon>Agaricomycotina</taxon>
        <taxon>Agaricomycetes</taxon>
        <taxon>Agaricomycetidae</taxon>
        <taxon>Agaricales</taxon>
        <taxon>Marasmiineae</taxon>
        <taxon>Physalacriaceae</taxon>
        <taxon>Armillaria</taxon>
    </lineage>
</organism>
<gene>
    <name evidence="1" type="ORF">ARMSODRAFT_961180</name>
</gene>
<accession>A0A2H3BNQ6</accession>
<evidence type="ECO:0000313" key="2">
    <source>
        <dbReference type="Proteomes" id="UP000218334"/>
    </source>
</evidence>
<protein>
    <recommendedName>
        <fullName evidence="3">Heterokaryon incompatibility domain-containing protein</fullName>
    </recommendedName>
</protein>
<evidence type="ECO:0000313" key="1">
    <source>
        <dbReference type="EMBL" id="PBK65503.1"/>
    </source>
</evidence>